<reference evidence="2" key="1">
    <citation type="submission" date="2021-04" db="EMBL/GenBank/DDBJ databases">
        <authorList>
            <consortium name="Molecular Ecology Group"/>
        </authorList>
    </citation>
    <scope>NUCLEOTIDE SEQUENCE</scope>
</reference>
<accession>A0A8S3Z7C1</accession>
<proteinExistence type="predicted"/>
<keyword evidence="3" id="KW-1185">Reference proteome</keyword>
<protein>
    <submittedName>
        <fullName evidence="2">Uncharacterized protein</fullName>
    </submittedName>
</protein>
<evidence type="ECO:0000256" key="1">
    <source>
        <dbReference type="SAM" id="Phobius"/>
    </source>
</evidence>
<gene>
    <name evidence="2" type="ORF">CUNI_LOCUS8629</name>
</gene>
<name>A0A8S3Z7C1_9EUPU</name>
<organism evidence="2 3">
    <name type="scientific">Candidula unifasciata</name>
    <dbReference type="NCBI Taxonomy" id="100452"/>
    <lineage>
        <taxon>Eukaryota</taxon>
        <taxon>Metazoa</taxon>
        <taxon>Spiralia</taxon>
        <taxon>Lophotrochozoa</taxon>
        <taxon>Mollusca</taxon>
        <taxon>Gastropoda</taxon>
        <taxon>Heterobranchia</taxon>
        <taxon>Euthyneura</taxon>
        <taxon>Panpulmonata</taxon>
        <taxon>Eupulmonata</taxon>
        <taxon>Stylommatophora</taxon>
        <taxon>Helicina</taxon>
        <taxon>Helicoidea</taxon>
        <taxon>Geomitridae</taxon>
        <taxon>Candidula</taxon>
    </lineage>
</organism>
<dbReference type="EMBL" id="CAJHNH020001439">
    <property type="protein sequence ID" value="CAG5123071.1"/>
    <property type="molecule type" value="Genomic_DNA"/>
</dbReference>
<feature type="non-terminal residue" evidence="2">
    <location>
        <position position="1"/>
    </location>
</feature>
<keyword evidence="1" id="KW-1133">Transmembrane helix</keyword>
<evidence type="ECO:0000313" key="3">
    <source>
        <dbReference type="Proteomes" id="UP000678393"/>
    </source>
</evidence>
<dbReference type="AlphaFoldDB" id="A0A8S3Z7C1"/>
<feature type="transmembrane region" description="Helical" evidence="1">
    <location>
        <begin position="6"/>
        <end position="30"/>
    </location>
</feature>
<sequence length="78" mass="9090">SLIMSFLLWFLPIYTVFILHFTFLTCSLLSRLSVSRVYPKYLTVFDFNSGVFTVQVGCIRHVHYWLSMGGAPTAMYER</sequence>
<comment type="caution">
    <text evidence="2">The sequence shown here is derived from an EMBL/GenBank/DDBJ whole genome shotgun (WGS) entry which is preliminary data.</text>
</comment>
<evidence type="ECO:0000313" key="2">
    <source>
        <dbReference type="EMBL" id="CAG5123071.1"/>
    </source>
</evidence>
<keyword evidence="1" id="KW-0472">Membrane</keyword>
<keyword evidence="1" id="KW-0812">Transmembrane</keyword>
<dbReference type="Proteomes" id="UP000678393">
    <property type="component" value="Unassembled WGS sequence"/>
</dbReference>
<feature type="non-terminal residue" evidence="2">
    <location>
        <position position="78"/>
    </location>
</feature>